<accession>A0A4P8XXS9</accession>
<dbReference type="EMBL" id="CP039381">
    <property type="protein sequence ID" value="QCT07991.1"/>
    <property type="molecule type" value="Genomic_DNA"/>
</dbReference>
<sequence>MSEIVKDAVKLADDLWPEIQQQNVDQPISPADIGREAWKKADIEQKATYSDVPRYVITRNETLENDRHPITGVSFERQVVELPDGEKIEGVFPQFESIFDAKIPENLYLQPDRVQFRECNRQLAQEIENNLELRKLFSEEQLEQIMDGIYDGTAPDGYVWHHDSVAGKLQLVDFETHSRTGHTGGRSLWGGGSNNR</sequence>
<gene>
    <name evidence="1" type="ORF">E5Z56_05640</name>
</gene>
<dbReference type="Proteomes" id="UP000301475">
    <property type="component" value="Chromosome"/>
</dbReference>
<protein>
    <submittedName>
        <fullName evidence="1">HNH endonuclease</fullName>
    </submittedName>
</protein>
<evidence type="ECO:0000313" key="1">
    <source>
        <dbReference type="EMBL" id="QCT07991.1"/>
    </source>
</evidence>
<evidence type="ECO:0000313" key="2">
    <source>
        <dbReference type="Proteomes" id="UP000301475"/>
    </source>
</evidence>
<keyword evidence="2" id="KW-1185">Reference proteome</keyword>
<reference evidence="1 2" key="1">
    <citation type="submission" date="2019-04" db="EMBL/GenBank/DDBJ databases">
        <authorList>
            <person name="Embree M."/>
            <person name="Gaffney J.R."/>
        </authorList>
    </citation>
    <scope>NUCLEOTIDE SEQUENCE [LARGE SCALE GENOMIC DNA]</scope>
    <source>
        <strain evidence="1 2">JE7A12</strain>
    </source>
</reference>
<organism evidence="1 2">
    <name type="scientific">Ruminococcus bovis</name>
    <dbReference type="NCBI Taxonomy" id="2564099"/>
    <lineage>
        <taxon>Bacteria</taxon>
        <taxon>Bacillati</taxon>
        <taxon>Bacillota</taxon>
        <taxon>Clostridia</taxon>
        <taxon>Eubacteriales</taxon>
        <taxon>Oscillospiraceae</taxon>
        <taxon>Ruminococcus</taxon>
    </lineage>
</organism>
<dbReference type="OrthoDB" id="2186822at2"/>
<dbReference type="AlphaFoldDB" id="A0A4P8XXS9"/>
<dbReference type="Pfam" id="PF12639">
    <property type="entry name" value="Colicin-DNase"/>
    <property type="match status" value="1"/>
</dbReference>
<keyword evidence="1" id="KW-0255">Endonuclease</keyword>
<keyword evidence="1" id="KW-0378">Hydrolase</keyword>
<dbReference type="GO" id="GO:0004519">
    <property type="term" value="F:endonuclease activity"/>
    <property type="evidence" value="ECO:0007669"/>
    <property type="project" value="UniProtKB-KW"/>
</dbReference>
<dbReference type="KEGG" id="ruj:E5Z56_05640"/>
<name>A0A4P8XXS9_9FIRM</name>
<proteinExistence type="predicted"/>
<keyword evidence="1" id="KW-0540">Nuclease</keyword>